<evidence type="ECO:0000313" key="2">
    <source>
        <dbReference type="EMBL" id="KAF5230834.1"/>
    </source>
</evidence>
<evidence type="ECO:0000259" key="1">
    <source>
        <dbReference type="Pfam" id="PF06985"/>
    </source>
</evidence>
<dbReference type="InterPro" id="IPR010730">
    <property type="entry name" value="HET"/>
</dbReference>
<dbReference type="EMBL" id="JAAMOD010000332">
    <property type="protein sequence ID" value="KAF5230834.1"/>
    <property type="molecule type" value="Genomic_DNA"/>
</dbReference>
<dbReference type="PANTHER" id="PTHR24148">
    <property type="entry name" value="ANKYRIN REPEAT DOMAIN-CONTAINING PROTEIN 39 HOMOLOG-RELATED"/>
    <property type="match status" value="1"/>
</dbReference>
<protein>
    <recommendedName>
        <fullName evidence="1">Heterokaryon incompatibility domain-containing protein</fullName>
    </recommendedName>
</protein>
<dbReference type="Proteomes" id="UP000537989">
    <property type="component" value="Unassembled WGS sequence"/>
</dbReference>
<dbReference type="Pfam" id="PF06985">
    <property type="entry name" value="HET"/>
    <property type="match status" value="1"/>
</dbReference>
<evidence type="ECO:0000313" key="3">
    <source>
        <dbReference type="Proteomes" id="UP000537989"/>
    </source>
</evidence>
<organism evidence="2 3">
    <name type="scientific">Fusarium austroamericanum</name>
    <dbReference type="NCBI Taxonomy" id="282268"/>
    <lineage>
        <taxon>Eukaryota</taxon>
        <taxon>Fungi</taxon>
        <taxon>Dikarya</taxon>
        <taxon>Ascomycota</taxon>
        <taxon>Pezizomycotina</taxon>
        <taxon>Sordariomycetes</taxon>
        <taxon>Hypocreomycetidae</taxon>
        <taxon>Hypocreales</taxon>
        <taxon>Nectriaceae</taxon>
        <taxon>Fusarium</taxon>
    </lineage>
</organism>
<accession>A0AAN6BW13</accession>
<comment type="caution">
    <text evidence="2">The sequence shown here is derived from an EMBL/GenBank/DDBJ whole genome shotgun (WGS) entry which is preliminary data.</text>
</comment>
<name>A0AAN6BW13_FUSAU</name>
<sequence length="586" mass="66302">MATPTLYSYEPVKPHQLRLLKFVDYGTSVSAVLKTFSLHQPLPAYDSLSYTWTTNGDVLSKSWNLVINKQQLPVLDTLRPFIDVLESKGQLLDDRWWWIDSICINQSDVEEKAQQIQHMQHIYSQASRVICWLGKESGDSNIAMEFVKHLDKMSREKYHIDKLRTILQAGEYRAKWAALGNLLSRRWWWSRIWTVQEFVLPASISFWCGTRSVSRVAMCRGISTADKCPSVGIRATHGFIKANNRRRARGLHKYTTSAGVNVTLTLAALADYFSCMDVTDGRDRLYGLMGLSTDKWLPDVNYLLNAEEVCLRFAQAFITHYKSLDIIAFASTQIRPCSSWPSWVPSWRNDKALVVPLMVSQSSRTQIGNLRTPAALEVNASVVYSASGASEAIFKFEGSTLVVHGVVLDTVDGLAGSCNSEMDQCSAWESENVLSYSSSPTNILTSLCRCLVLDRKDRYMRCPMPTVEFLRDFLQLLAPLITETGIEPSPEIKEWFSWTKSLLIQGRSFESILRQILHAGIDHQGPAPNRDEYYHYTFFGRFFDAVIRMSLRLVVSRRGYLGMASGKAGKGDLIGNEALLGMDIKY</sequence>
<feature type="domain" description="Heterokaryon incompatibility" evidence="1">
    <location>
        <begin position="45"/>
        <end position="197"/>
    </location>
</feature>
<dbReference type="AlphaFoldDB" id="A0AAN6BW13"/>
<proteinExistence type="predicted"/>
<gene>
    <name evidence="2" type="ORF">FAUST_9601</name>
</gene>
<reference evidence="2 3" key="1">
    <citation type="submission" date="2020-02" db="EMBL/GenBank/DDBJ databases">
        <title>Identification and distribution of gene clusters putatively required for synthesis of sphingolipid metabolism inhibitors in phylogenetically diverse species of the filamentous fungus Fusarium.</title>
        <authorList>
            <person name="Kim H.-S."/>
            <person name="Busman M."/>
            <person name="Brown D.W."/>
            <person name="Divon H."/>
            <person name="Uhlig S."/>
            <person name="Proctor R.H."/>
        </authorList>
    </citation>
    <scope>NUCLEOTIDE SEQUENCE [LARGE SCALE GENOMIC DNA]</scope>
    <source>
        <strain evidence="2 3">NRRL 2903</strain>
    </source>
</reference>
<dbReference type="InterPro" id="IPR052895">
    <property type="entry name" value="HetReg/Transcr_Mod"/>
</dbReference>
<keyword evidence="3" id="KW-1185">Reference proteome</keyword>
<dbReference type="PANTHER" id="PTHR24148:SF73">
    <property type="entry name" value="HET DOMAIN PROTEIN (AFU_ORTHOLOGUE AFUA_8G01020)"/>
    <property type="match status" value="1"/>
</dbReference>